<dbReference type="Gene3D" id="3.40.30.10">
    <property type="entry name" value="Glutaredoxin"/>
    <property type="match status" value="1"/>
</dbReference>
<dbReference type="PANTHER" id="PTHR42852:SF6">
    <property type="entry name" value="THIOL:DISULFIDE INTERCHANGE PROTEIN DSBE"/>
    <property type="match status" value="1"/>
</dbReference>
<dbReference type="Proteomes" id="UP000192333">
    <property type="component" value="Chromosome I"/>
</dbReference>
<evidence type="ECO:0000256" key="3">
    <source>
        <dbReference type="ARBA" id="ARBA00023157"/>
    </source>
</evidence>
<dbReference type="SUPFAM" id="SSF52833">
    <property type="entry name" value="Thioredoxin-like"/>
    <property type="match status" value="1"/>
</dbReference>
<evidence type="ECO:0000313" key="6">
    <source>
        <dbReference type="EMBL" id="SMD44464.1"/>
    </source>
</evidence>
<keyword evidence="3" id="KW-1015">Disulfide bond</keyword>
<evidence type="ECO:0000256" key="2">
    <source>
        <dbReference type="ARBA" id="ARBA00022748"/>
    </source>
</evidence>
<dbReference type="RefSeq" id="WP_084121238.1">
    <property type="nucleotide sequence ID" value="NZ_LT838813.1"/>
</dbReference>
<dbReference type="EMBL" id="LT838813">
    <property type="protein sequence ID" value="SMD44464.1"/>
    <property type="molecule type" value="Genomic_DNA"/>
</dbReference>
<comment type="subcellular location">
    <subcellularLocation>
        <location evidence="1">Cell envelope</location>
    </subcellularLocation>
</comment>
<dbReference type="InterPro" id="IPR013740">
    <property type="entry name" value="Redoxin"/>
</dbReference>
<proteinExistence type="predicted"/>
<dbReference type="GO" id="GO:0017004">
    <property type="term" value="P:cytochrome complex assembly"/>
    <property type="evidence" value="ECO:0007669"/>
    <property type="project" value="UniProtKB-KW"/>
</dbReference>
<keyword evidence="4" id="KW-0676">Redox-active center</keyword>
<evidence type="ECO:0000256" key="1">
    <source>
        <dbReference type="ARBA" id="ARBA00004196"/>
    </source>
</evidence>
<dbReference type="InterPro" id="IPR013766">
    <property type="entry name" value="Thioredoxin_domain"/>
</dbReference>
<sequence length="475" mass="54479">MKKLVKITLVILFFSFSCSQKSEPQDPTIIVSGKIENLESEDIALFQDEDIASTKLDDAGNFKLEFEGDEASRYILYSGRTNFGLYLSPGDSIYITADAEDISGTFEVQGDHEKEIRYLFEKDQSDEESGLNNPMELMAKSKDDYFQTKDSLFAISKAKFEEFKMQENVDPDFITIEEAYFSYAPLGHDLQYPMYHAYVTKKPQDSIDFPNDEVNARLAAVPLDQKHLLNVGSYTSLIYIRISNLTSEIMKSDSSLMSGDSGYEKASMLAMDSLLKDKTVKDHFMYNSIKSNMDYRGPVHVEESYEKFMQENETPKYAEKLKKSKAKWEPISPGKDVPDFTFTNLEGEEVKLSDLRGNLVYIDIWATWCGPCIAEHPHWEKMREEYKDQPVEFLTVSIDDTREPWEKMVKAKNMEGLQWFAENAWKSDLAQHFMVNGIPRFLLLDEEGKVIDPSADRPSGKIRETLDKYLAQKGS</sequence>
<name>A0A1W2H6S6_9BACT</name>
<dbReference type="InterPro" id="IPR050553">
    <property type="entry name" value="Thioredoxin_ResA/DsbE_sf"/>
</dbReference>
<feature type="domain" description="Thioredoxin" evidence="5">
    <location>
        <begin position="331"/>
        <end position="471"/>
    </location>
</feature>
<keyword evidence="7" id="KW-1185">Reference proteome</keyword>
<evidence type="ECO:0000256" key="4">
    <source>
        <dbReference type="ARBA" id="ARBA00023284"/>
    </source>
</evidence>
<protein>
    <recommendedName>
        <fullName evidence="5">Thioredoxin domain-containing protein</fullName>
    </recommendedName>
</protein>
<dbReference type="GO" id="GO:0016491">
    <property type="term" value="F:oxidoreductase activity"/>
    <property type="evidence" value="ECO:0007669"/>
    <property type="project" value="InterPro"/>
</dbReference>
<dbReference type="PROSITE" id="PS51257">
    <property type="entry name" value="PROKAR_LIPOPROTEIN"/>
    <property type="match status" value="1"/>
</dbReference>
<dbReference type="Pfam" id="PF08534">
    <property type="entry name" value="Redoxin"/>
    <property type="match status" value="1"/>
</dbReference>
<dbReference type="GO" id="GO:0030313">
    <property type="term" value="C:cell envelope"/>
    <property type="evidence" value="ECO:0007669"/>
    <property type="project" value="UniProtKB-SubCell"/>
</dbReference>
<organism evidence="6 7">
    <name type="scientific">Aquiflexum balticum DSM 16537</name>
    <dbReference type="NCBI Taxonomy" id="758820"/>
    <lineage>
        <taxon>Bacteria</taxon>
        <taxon>Pseudomonadati</taxon>
        <taxon>Bacteroidota</taxon>
        <taxon>Cytophagia</taxon>
        <taxon>Cytophagales</taxon>
        <taxon>Cyclobacteriaceae</taxon>
        <taxon>Aquiflexum</taxon>
    </lineage>
</organism>
<accession>A0A1W2H6S6</accession>
<dbReference type="STRING" id="758820.SAMN00777080_3085"/>
<gene>
    <name evidence="6" type="ORF">SAMN00777080_3085</name>
</gene>
<dbReference type="PROSITE" id="PS51352">
    <property type="entry name" value="THIOREDOXIN_2"/>
    <property type="match status" value="1"/>
</dbReference>
<dbReference type="OrthoDB" id="6399635at2"/>
<dbReference type="InterPro" id="IPR036249">
    <property type="entry name" value="Thioredoxin-like_sf"/>
</dbReference>
<dbReference type="PANTHER" id="PTHR42852">
    <property type="entry name" value="THIOL:DISULFIDE INTERCHANGE PROTEIN DSBE"/>
    <property type="match status" value="1"/>
</dbReference>
<evidence type="ECO:0000313" key="7">
    <source>
        <dbReference type="Proteomes" id="UP000192333"/>
    </source>
</evidence>
<evidence type="ECO:0000259" key="5">
    <source>
        <dbReference type="PROSITE" id="PS51352"/>
    </source>
</evidence>
<dbReference type="CDD" id="cd02966">
    <property type="entry name" value="TlpA_like_family"/>
    <property type="match status" value="1"/>
</dbReference>
<dbReference type="AlphaFoldDB" id="A0A1W2H6S6"/>
<keyword evidence="2" id="KW-0201">Cytochrome c-type biogenesis</keyword>
<reference evidence="7" key="1">
    <citation type="submission" date="2017-04" db="EMBL/GenBank/DDBJ databases">
        <authorList>
            <person name="Varghese N."/>
            <person name="Submissions S."/>
        </authorList>
    </citation>
    <scope>NUCLEOTIDE SEQUENCE [LARGE SCALE GENOMIC DNA]</scope>
    <source>
        <strain evidence="7">DSM 16537</strain>
    </source>
</reference>